<evidence type="ECO:0000256" key="1">
    <source>
        <dbReference type="ARBA" id="ARBA00023026"/>
    </source>
</evidence>
<name>A0ABY7NPH6_9SPHN</name>
<feature type="transmembrane region" description="Helical" evidence="3">
    <location>
        <begin position="379"/>
        <end position="412"/>
    </location>
</feature>
<dbReference type="RefSeq" id="WP_270076030.1">
    <property type="nucleotide sequence ID" value="NZ_CP115174.1"/>
</dbReference>
<gene>
    <name evidence="5" type="ORF">PBT88_14455</name>
</gene>
<keyword evidence="3" id="KW-0472">Membrane</keyword>
<dbReference type="InterPro" id="IPR010567">
    <property type="entry name" value="OrfX2/OrfX3/P47"/>
</dbReference>
<evidence type="ECO:0000313" key="6">
    <source>
        <dbReference type="Proteomes" id="UP001210865"/>
    </source>
</evidence>
<evidence type="ECO:0000259" key="4">
    <source>
        <dbReference type="Pfam" id="PF06597"/>
    </source>
</evidence>
<evidence type="ECO:0000256" key="3">
    <source>
        <dbReference type="SAM" id="Phobius"/>
    </source>
</evidence>
<keyword evidence="3" id="KW-0812">Transmembrane</keyword>
<protein>
    <submittedName>
        <fullName evidence="5">TULIP family P47-like protein</fullName>
    </submittedName>
</protein>
<evidence type="ECO:0000313" key="5">
    <source>
        <dbReference type="EMBL" id="WBO21381.1"/>
    </source>
</evidence>
<dbReference type="Pfam" id="PF06597">
    <property type="entry name" value="Clostridium_P47"/>
    <property type="match status" value="1"/>
</dbReference>
<keyword evidence="1" id="KW-0843">Virulence</keyword>
<feature type="domain" description="Protein OrfX2/OrfX3/P47" evidence="4">
    <location>
        <begin position="18"/>
        <end position="467"/>
    </location>
</feature>
<keyword evidence="6" id="KW-1185">Reference proteome</keyword>
<evidence type="ECO:0000256" key="2">
    <source>
        <dbReference type="ARBA" id="ARBA00035010"/>
    </source>
</evidence>
<proteinExistence type="inferred from homology"/>
<dbReference type="Proteomes" id="UP001210865">
    <property type="component" value="Chromosome"/>
</dbReference>
<organism evidence="5 6">
    <name type="scientific">Sphingomonas abietis</name>
    <dbReference type="NCBI Taxonomy" id="3012344"/>
    <lineage>
        <taxon>Bacteria</taxon>
        <taxon>Pseudomonadati</taxon>
        <taxon>Pseudomonadota</taxon>
        <taxon>Alphaproteobacteria</taxon>
        <taxon>Sphingomonadales</taxon>
        <taxon>Sphingomonadaceae</taxon>
        <taxon>Sphingomonas</taxon>
    </lineage>
</organism>
<dbReference type="EMBL" id="CP115174">
    <property type="protein sequence ID" value="WBO21381.1"/>
    <property type="molecule type" value="Genomic_DNA"/>
</dbReference>
<reference evidence="5 6" key="1">
    <citation type="submission" date="2022-12" db="EMBL/GenBank/DDBJ databases">
        <title>Sphingomonas abieness sp. nov., an endophytic bacterium isolated from Abies koreana.</title>
        <authorList>
            <person name="Jiang L."/>
            <person name="Lee J."/>
        </authorList>
    </citation>
    <scope>NUCLEOTIDE SEQUENCE [LARGE SCALE GENOMIC DNA]</scope>
    <source>
        <strain evidence="6">PAMB 00755</strain>
    </source>
</reference>
<comment type="similarity">
    <text evidence="2">Belongs to the TULIP P47 family.</text>
</comment>
<accession>A0ABY7NPH6</accession>
<sequence length="481" mass="51121">MTLPAIRAADPPQGEISTFGWDTAFAVRIENVNAAIRARKASPASFHYADPVDPKLVCQGQFGDWQLVRGGDGDGVNVLLPLQNVTGVAADQASYTDYRWAGGSLTFTVRLHFFEGPETSSRHLKIKPTSDEPSVPVVQYYATDETVAPSPAWAIYAIQAALEGWCTQNLADFAYIFSVADLNEEADKGAWSFLKPSYVSYSYVDGPSDADAFLGVLAMTNGRAPGSLQQVIDKRIVPPGVEGAFCISRALMLLDLVVPQLMTMWPNLTMADLIIGDQTITLTADAAIDLPQVQEQGDWYTPVLKQFTFAIEGPQISIDAYTETDVQAGVTAWCRTTSCYTIVKGTNKAGQTTLAYRQLGDPIQSHGNIVAEWVKITDAIVAAILAIALVVLAVVTGGAAAPVIVVLGALLVGAVGFSAEIAGLIANDDAPAIDLLQDNIYAPIVWTDSQDFAVSDVMLDGSLRLVGALGFASTVASPSAP</sequence>
<keyword evidence="3" id="KW-1133">Transmembrane helix</keyword>